<organism evidence="13 14">
    <name type="scientific">Heterobasidion irregulare (strain TC 32-1)</name>
    <dbReference type="NCBI Taxonomy" id="747525"/>
    <lineage>
        <taxon>Eukaryota</taxon>
        <taxon>Fungi</taxon>
        <taxon>Dikarya</taxon>
        <taxon>Basidiomycota</taxon>
        <taxon>Agaricomycotina</taxon>
        <taxon>Agaricomycetes</taxon>
        <taxon>Russulales</taxon>
        <taxon>Bondarzewiaceae</taxon>
        <taxon>Heterobasidion</taxon>
        <taxon>Heterobasidion annosum species complex</taxon>
    </lineage>
</organism>
<evidence type="ECO:0000259" key="11">
    <source>
        <dbReference type="Pfam" id="PF13878"/>
    </source>
</evidence>
<sequence>MRVPSATDAPLIAFESVLFFLCSFLHQHRKQRYTMNNRKSKHSKILEASPSLSKSKTKQEAKPKSLTQLHFSLDTTVLRTCSLCDLTYTKGAPDDENLHKAHCIRVQKGMEWGKDEDKECAKAGVREVACGVKLKDGKKGRIVCFKADVGGKIGSKLSLLMETISLTLSSPPLPDDVLRVSKIYLFLIPSITSPSREKIIGCVIAQRISTAMAIVSLRDYASDPHIPPPTATLVPVDTSTGLFCDPAPLSTPLGIPRLFVPLAYRRQGVASRLLDAATATFIHGCKLDPHKGEVAFTQPTGSGKAVMDSWGAGGVRIYQE</sequence>
<evidence type="ECO:0000256" key="9">
    <source>
        <dbReference type="ARBA" id="ARBA00023315"/>
    </source>
</evidence>
<dbReference type="OrthoDB" id="428854at2759"/>
<dbReference type="InterPro" id="IPR028009">
    <property type="entry name" value="ESCO_Acetyltransf_dom"/>
</dbReference>
<dbReference type="GO" id="GO:0008270">
    <property type="term" value="F:zinc ion binding"/>
    <property type="evidence" value="ECO:0007669"/>
    <property type="project" value="UniProtKB-KW"/>
</dbReference>
<reference evidence="13 14" key="1">
    <citation type="journal article" date="2012" name="New Phytol.">
        <title>Insight into trade-off between wood decay and parasitism from the genome of a fungal forest pathogen.</title>
        <authorList>
            <person name="Olson A."/>
            <person name="Aerts A."/>
            <person name="Asiegbu F."/>
            <person name="Belbahri L."/>
            <person name="Bouzid O."/>
            <person name="Broberg A."/>
            <person name="Canback B."/>
            <person name="Coutinho P.M."/>
            <person name="Cullen D."/>
            <person name="Dalman K."/>
            <person name="Deflorio G."/>
            <person name="van Diepen L.T."/>
            <person name="Dunand C."/>
            <person name="Duplessis S."/>
            <person name="Durling M."/>
            <person name="Gonthier P."/>
            <person name="Grimwood J."/>
            <person name="Fossdal C.G."/>
            <person name="Hansson D."/>
            <person name="Henrissat B."/>
            <person name="Hietala A."/>
            <person name="Himmelstrand K."/>
            <person name="Hoffmeister D."/>
            <person name="Hogberg N."/>
            <person name="James T.Y."/>
            <person name="Karlsson M."/>
            <person name="Kohler A."/>
            <person name="Kues U."/>
            <person name="Lee Y.H."/>
            <person name="Lin Y.C."/>
            <person name="Lind M."/>
            <person name="Lindquist E."/>
            <person name="Lombard V."/>
            <person name="Lucas S."/>
            <person name="Lunden K."/>
            <person name="Morin E."/>
            <person name="Murat C."/>
            <person name="Park J."/>
            <person name="Raffaello T."/>
            <person name="Rouze P."/>
            <person name="Salamov A."/>
            <person name="Schmutz J."/>
            <person name="Solheim H."/>
            <person name="Stahlberg J."/>
            <person name="Velez H."/>
            <person name="de Vries R.P."/>
            <person name="Wiebenga A."/>
            <person name="Woodward S."/>
            <person name="Yakovlev I."/>
            <person name="Garbelotto M."/>
            <person name="Martin F."/>
            <person name="Grigoriev I.V."/>
            <person name="Stenlid J."/>
        </authorList>
    </citation>
    <scope>NUCLEOTIDE SEQUENCE [LARGE SCALE GENOMIC DNA]</scope>
    <source>
        <strain evidence="13 14">TC 32-1</strain>
    </source>
</reference>
<dbReference type="InterPro" id="IPR028005">
    <property type="entry name" value="AcTrfase_ESCO_Znf_dom"/>
</dbReference>
<name>W4KK26_HETIT</name>
<keyword evidence="8" id="KW-0131">Cell cycle</keyword>
<evidence type="ECO:0000313" key="13">
    <source>
        <dbReference type="EMBL" id="ETW85680.1"/>
    </source>
</evidence>
<evidence type="ECO:0000256" key="5">
    <source>
        <dbReference type="ARBA" id="ARBA00022771"/>
    </source>
</evidence>
<dbReference type="PANTHER" id="PTHR45884">
    <property type="entry name" value="N-ACETYLTRANSFERASE ECO"/>
    <property type="match status" value="1"/>
</dbReference>
<keyword evidence="4" id="KW-0479">Metal-binding</keyword>
<keyword evidence="14" id="KW-1185">Reference proteome</keyword>
<dbReference type="PANTHER" id="PTHR45884:SF2">
    <property type="entry name" value="N-ACETYLTRANSFERASE ECO"/>
    <property type="match status" value="1"/>
</dbReference>
<evidence type="ECO:0000259" key="12">
    <source>
        <dbReference type="Pfam" id="PF13880"/>
    </source>
</evidence>
<dbReference type="Pfam" id="PF13878">
    <property type="entry name" value="zf-C2H2_3"/>
    <property type="match status" value="1"/>
</dbReference>
<comment type="subcellular location">
    <subcellularLocation>
        <location evidence="1">Nucleus</location>
    </subcellularLocation>
</comment>
<evidence type="ECO:0000256" key="1">
    <source>
        <dbReference type="ARBA" id="ARBA00004123"/>
    </source>
</evidence>
<dbReference type="GO" id="GO:0005634">
    <property type="term" value="C:nucleus"/>
    <property type="evidence" value="ECO:0007669"/>
    <property type="project" value="UniProtKB-SubCell"/>
</dbReference>
<dbReference type="Pfam" id="PF13880">
    <property type="entry name" value="Acetyltransf_13"/>
    <property type="match status" value="1"/>
</dbReference>
<gene>
    <name evidence="13" type="ORF">HETIRDRAFT_122496</name>
</gene>
<keyword evidence="5" id="KW-0863">Zinc-finger</keyword>
<evidence type="ECO:0008006" key="15">
    <source>
        <dbReference type="Google" id="ProtNLM"/>
    </source>
</evidence>
<evidence type="ECO:0000256" key="6">
    <source>
        <dbReference type="ARBA" id="ARBA00022833"/>
    </source>
</evidence>
<dbReference type="STRING" id="747525.W4KK26"/>
<dbReference type="GO" id="GO:0007064">
    <property type="term" value="P:mitotic sister chromatid cohesion"/>
    <property type="evidence" value="ECO:0007669"/>
    <property type="project" value="TreeGrafter"/>
</dbReference>
<protein>
    <recommendedName>
        <fullName evidence="15">N-acetyltransferase ECO1</fullName>
    </recommendedName>
</protein>
<dbReference type="AlphaFoldDB" id="W4KK26"/>
<feature type="domain" description="N-acetyltransferase ESCO zinc-finger" evidence="11">
    <location>
        <begin position="68"/>
        <end position="103"/>
    </location>
</feature>
<dbReference type="Proteomes" id="UP000030671">
    <property type="component" value="Unassembled WGS sequence"/>
</dbReference>
<dbReference type="HOGENOM" id="CLU_073121_0_0_1"/>
<feature type="compositionally biased region" description="Basic residues" evidence="10">
    <location>
        <begin position="33"/>
        <end position="43"/>
    </location>
</feature>
<accession>W4KK26</accession>
<evidence type="ECO:0000256" key="4">
    <source>
        <dbReference type="ARBA" id="ARBA00022723"/>
    </source>
</evidence>
<dbReference type="GO" id="GO:0061733">
    <property type="term" value="F:protein-lysine-acetyltransferase activity"/>
    <property type="evidence" value="ECO:0007669"/>
    <property type="project" value="TreeGrafter"/>
</dbReference>
<proteinExistence type="inferred from homology"/>
<keyword evidence="7" id="KW-0539">Nucleus</keyword>
<dbReference type="eggNOG" id="KOG3014">
    <property type="taxonomic scope" value="Eukaryota"/>
</dbReference>
<dbReference type="GeneID" id="20666785"/>
<dbReference type="InParanoid" id="W4KK26"/>
<dbReference type="EMBL" id="KI925455">
    <property type="protein sequence ID" value="ETW85680.1"/>
    <property type="molecule type" value="Genomic_DNA"/>
</dbReference>
<evidence type="ECO:0000256" key="10">
    <source>
        <dbReference type="SAM" id="MobiDB-lite"/>
    </source>
</evidence>
<keyword evidence="3" id="KW-0808">Transferase</keyword>
<keyword evidence="9" id="KW-0012">Acyltransferase</keyword>
<evidence type="ECO:0000313" key="14">
    <source>
        <dbReference type="Proteomes" id="UP000030671"/>
    </source>
</evidence>
<keyword evidence="6" id="KW-0862">Zinc</keyword>
<feature type="domain" description="N-acetyltransferase ESCO acetyl-transferase" evidence="12">
    <location>
        <begin position="253"/>
        <end position="310"/>
    </location>
</feature>
<evidence type="ECO:0000256" key="3">
    <source>
        <dbReference type="ARBA" id="ARBA00022679"/>
    </source>
</evidence>
<dbReference type="GO" id="GO:0000785">
    <property type="term" value="C:chromatin"/>
    <property type="evidence" value="ECO:0007669"/>
    <property type="project" value="TreeGrafter"/>
</dbReference>
<evidence type="ECO:0000256" key="2">
    <source>
        <dbReference type="ARBA" id="ARBA00005816"/>
    </source>
</evidence>
<comment type="similarity">
    <text evidence="2">Belongs to the acetyltransferase family. ECO subfamily.</text>
</comment>
<dbReference type="RefSeq" id="XP_009542515.1">
    <property type="nucleotide sequence ID" value="XM_009544220.1"/>
</dbReference>
<evidence type="ECO:0000256" key="7">
    <source>
        <dbReference type="ARBA" id="ARBA00023242"/>
    </source>
</evidence>
<evidence type="ECO:0000256" key="8">
    <source>
        <dbReference type="ARBA" id="ARBA00023306"/>
    </source>
</evidence>
<dbReference type="KEGG" id="hir:HETIRDRAFT_122496"/>
<feature type="region of interest" description="Disordered" evidence="10">
    <location>
        <begin position="33"/>
        <end position="63"/>
    </location>
</feature>